<protein>
    <submittedName>
        <fullName evidence="3">Uncharacterized protein</fullName>
    </submittedName>
</protein>
<accession>A0A5B9G529</accession>
<organism evidence="3">
    <name type="scientific">Betula platyphylla</name>
    <name type="common">Asian white birch</name>
    <dbReference type="NCBI Taxonomy" id="78630"/>
    <lineage>
        <taxon>Eukaryota</taxon>
        <taxon>Viridiplantae</taxon>
        <taxon>Streptophyta</taxon>
        <taxon>Embryophyta</taxon>
        <taxon>Tracheophyta</taxon>
        <taxon>Spermatophyta</taxon>
        <taxon>Magnoliopsida</taxon>
        <taxon>eudicotyledons</taxon>
        <taxon>Gunneridae</taxon>
        <taxon>Pentapetalae</taxon>
        <taxon>rosids</taxon>
        <taxon>fabids</taxon>
        <taxon>Fagales</taxon>
        <taxon>Betulaceae</taxon>
        <taxon>Betula</taxon>
    </lineage>
</organism>
<reference evidence="3" key="1">
    <citation type="submission" date="2019-01" db="EMBL/GenBank/DDBJ databases">
        <authorList>
            <person name="Zhao H."/>
        </authorList>
    </citation>
    <scope>NUCLEOTIDE SEQUENCE</scope>
</reference>
<dbReference type="PANTHER" id="PTHR33474:SF2">
    <property type="entry name" value="TRANSMEMBRANE PROTEIN"/>
    <property type="match status" value="1"/>
</dbReference>
<evidence type="ECO:0000256" key="1">
    <source>
        <dbReference type="SAM" id="MobiDB-lite"/>
    </source>
</evidence>
<dbReference type="EMBL" id="MK451870">
    <property type="protein sequence ID" value="QEE59953.1"/>
    <property type="molecule type" value="mRNA"/>
</dbReference>
<keyword evidence="2" id="KW-0732">Signal</keyword>
<dbReference type="AlphaFoldDB" id="A0A5B9G529"/>
<name>A0A5B9G529_BETPL</name>
<feature type="signal peptide" evidence="2">
    <location>
        <begin position="1"/>
        <end position="28"/>
    </location>
</feature>
<evidence type="ECO:0000256" key="2">
    <source>
        <dbReference type="SAM" id="SignalP"/>
    </source>
</evidence>
<feature type="region of interest" description="Disordered" evidence="1">
    <location>
        <begin position="75"/>
        <end position="99"/>
    </location>
</feature>
<dbReference type="PANTHER" id="PTHR33474">
    <property type="entry name" value="TRANSMEMBRANE PROTEIN"/>
    <property type="match status" value="1"/>
</dbReference>
<sequence>MTVIGMASTLSPLLVFLLVFSHHICLNAVPVTRIGSLNHAPQVHQVSQITHMVATGEKWEEQTIAGRMDVELHDYPGSGANNRHTPKPPAQYEKVCSDC</sequence>
<evidence type="ECO:0000313" key="3">
    <source>
        <dbReference type="EMBL" id="QEE59953.1"/>
    </source>
</evidence>
<feature type="chain" id="PRO_5023081280" evidence="2">
    <location>
        <begin position="29"/>
        <end position="99"/>
    </location>
</feature>
<proteinExistence type="evidence at transcript level"/>